<comment type="caution">
    <text evidence="1">The sequence shown here is derived from an EMBL/GenBank/DDBJ whole genome shotgun (WGS) entry which is preliminary data.</text>
</comment>
<gene>
    <name evidence="1" type="ORF">PK35_16715</name>
</gene>
<sequence length="131" mass="14443">MNLESPKVSVSKSPEAVFNFLSDIKNFESLMPENISKFEVLDDDKFLFALKGMPEIVLKKKEVIPPNKIILGAAGGKIDFSLIGNITEVDANSSEVQLQFSGDFNPMMAMMIKSPITKFLETLATNMPKAV</sequence>
<dbReference type="EMBL" id="JTDV01000020">
    <property type="protein sequence ID" value="KJD31030.1"/>
    <property type="molecule type" value="Genomic_DNA"/>
</dbReference>
<evidence type="ECO:0000313" key="2">
    <source>
        <dbReference type="Proteomes" id="UP000032361"/>
    </source>
</evidence>
<dbReference type="AlphaFoldDB" id="A0A0D7VVX4"/>
<dbReference type="PATRIC" id="fig|1382798.3.peg.2350"/>
<dbReference type="RefSeq" id="WP_044627728.1">
    <property type="nucleotide sequence ID" value="NZ_JTDV01000020.1"/>
</dbReference>
<reference evidence="1 2" key="1">
    <citation type="journal article" date="2015" name="Antonie Van Leeuwenhoek">
        <title>Tamlana nanhaiensis sp. nov., isolated from surface seawater collected from the South China Sea.</title>
        <authorList>
            <person name="Liu X."/>
            <person name="Lai Q."/>
            <person name="Du Y."/>
            <person name="Li G."/>
            <person name="Sun F."/>
            <person name="Shao Z."/>
        </authorList>
    </citation>
    <scope>NUCLEOTIDE SEQUENCE [LARGE SCALE GENOMIC DNA]</scope>
    <source>
        <strain evidence="1 2">FHC16</strain>
    </source>
</reference>
<proteinExistence type="predicted"/>
<keyword evidence="1" id="KW-0808">Transferase</keyword>
<keyword evidence="2" id="KW-1185">Reference proteome</keyword>
<protein>
    <submittedName>
        <fullName evidence="1">Orotate phosphoribosyltransferase</fullName>
    </submittedName>
</protein>
<dbReference type="CDD" id="cd07812">
    <property type="entry name" value="SRPBCC"/>
    <property type="match status" value="1"/>
</dbReference>
<organism evidence="1 2">
    <name type="scientific">Neotamlana nanhaiensis</name>
    <dbReference type="NCBI Taxonomy" id="1382798"/>
    <lineage>
        <taxon>Bacteria</taxon>
        <taxon>Pseudomonadati</taxon>
        <taxon>Bacteroidota</taxon>
        <taxon>Flavobacteriia</taxon>
        <taxon>Flavobacteriales</taxon>
        <taxon>Flavobacteriaceae</taxon>
        <taxon>Neotamlana</taxon>
    </lineage>
</organism>
<dbReference type="GO" id="GO:0016757">
    <property type="term" value="F:glycosyltransferase activity"/>
    <property type="evidence" value="ECO:0007669"/>
    <property type="project" value="UniProtKB-KW"/>
</dbReference>
<dbReference type="OrthoDB" id="1011799at2"/>
<evidence type="ECO:0000313" key="1">
    <source>
        <dbReference type="EMBL" id="KJD31030.1"/>
    </source>
</evidence>
<dbReference type="STRING" id="1382798.PK35_16715"/>
<dbReference type="InterPro" id="IPR023393">
    <property type="entry name" value="START-like_dom_sf"/>
</dbReference>
<dbReference type="SUPFAM" id="SSF55961">
    <property type="entry name" value="Bet v1-like"/>
    <property type="match status" value="1"/>
</dbReference>
<accession>A0A0D7VVX4</accession>
<dbReference type="Proteomes" id="UP000032361">
    <property type="component" value="Unassembled WGS sequence"/>
</dbReference>
<name>A0A0D7VVX4_9FLAO</name>
<keyword evidence="1" id="KW-0328">Glycosyltransferase</keyword>
<dbReference type="Gene3D" id="3.30.530.20">
    <property type="match status" value="1"/>
</dbReference>